<feature type="region of interest" description="Disordered" evidence="5">
    <location>
        <begin position="1"/>
        <end position="86"/>
    </location>
</feature>
<dbReference type="SUPFAM" id="SSF81324">
    <property type="entry name" value="Voltage-gated potassium channels"/>
    <property type="match status" value="1"/>
</dbReference>
<feature type="transmembrane region" description="Helical" evidence="6">
    <location>
        <begin position="293"/>
        <end position="319"/>
    </location>
</feature>
<name>A0ABN9QRI1_9DINO</name>
<evidence type="ECO:0000313" key="9">
    <source>
        <dbReference type="Proteomes" id="UP001189429"/>
    </source>
</evidence>
<feature type="transmembrane region" description="Helical" evidence="6">
    <location>
        <begin position="378"/>
        <end position="394"/>
    </location>
</feature>
<evidence type="ECO:0000313" key="8">
    <source>
        <dbReference type="EMBL" id="CAK0807604.1"/>
    </source>
</evidence>
<feature type="compositionally biased region" description="Basic and acidic residues" evidence="5">
    <location>
        <begin position="10"/>
        <end position="23"/>
    </location>
</feature>
<feature type="compositionally biased region" description="Polar residues" evidence="5">
    <location>
        <begin position="68"/>
        <end position="80"/>
    </location>
</feature>
<feature type="compositionally biased region" description="Low complexity" evidence="5">
    <location>
        <begin position="24"/>
        <end position="36"/>
    </location>
</feature>
<organism evidence="8 9">
    <name type="scientific">Prorocentrum cordatum</name>
    <dbReference type="NCBI Taxonomy" id="2364126"/>
    <lineage>
        <taxon>Eukaryota</taxon>
        <taxon>Sar</taxon>
        <taxon>Alveolata</taxon>
        <taxon>Dinophyceae</taxon>
        <taxon>Prorocentrales</taxon>
        <taxon>Prorocentraceae</taxon>
        <taxon>Prorocentrum</taxon>
    </lineage>
</organism>
<evidence type="ECO:0000259" key="7">
    <source>
        <dbReference type="Pfam" id="PF00520"/>
    </source>
</evidence>
<reference evidence="8" key="1">
    <citation type="submission" date="2023-10" db="EMBL/GenBank/DDBJ databases">
        <authorList>
            <person name="Chen Y."/>
            <person name="Shah S."/>
            <person name="Dougan E. K."/>
            <person name="Thang M."/>
            <person name="Chan C."/>
        </authorList>
    </citation>
    <scope>NUCLEOTIDE SEQUENCE [LARGE SCALE GENOMIC DNA]</scope>
</reference>
<keyword evidence="9" id="KW-1185">Reference proteome</keyword>
<dbReference type="PANTHER" id="PTHR10037:SF62">
    <property type="entry name" value="SODIUM CHANNEL PROTEIN 60E"/>
    <property type="match status" value="1"/>
</dbReference>
<protein>
    <recommendedName>
        <fullName evidence="7">Ion transport domain-containing protein</fullName>
    </recommendedName>
</protein>
<keyword evidence="2 6" id="KW-0812">Transmembrane</keyword>
<dbReference type="InterPro" id="IPR005821">
    <property type="entry name" value="Ion_trans_dom"/>
</dbReference>
<accession>A0ABN9QRI1</accession>
<gene>
    <name evidence="8" type="ORF">PCOR1329_LOCUS13439</name>
</gene>
<feature type="transmembrane region" description="Helical" evidence="6">
    <location>
        <begin position="160"/>
        <end position="176"/>
    </location>
</feature>
<dbReference type="PANTHER" id="PTHR10037">
    <property type="entry name" value="VOLTAGE-GATED CATION CHANNEL CALCIUM AND SODIUM"/>
    <property type="match status" value="1"/>
</dbReference>
<sequence>MSVRGVNCPRLREAAREAREQHRAPAARLPLAACPPRGGGPTAEEQRIPSMSASTTLSPTSATLSPSFAQRSGSVHSSPNRKGCATVNADKLSSNMSRAEMIMKAMEKTGIREDSHHRLSQFAGDNRQKRNRLMRHANTMKMRSNEGDIGVVGRVVRSNYFDFAITLVVLLNALIIGAEVQHNAVSDESTGMFDTLEYVCAFVFFLELCVRLLVHRLKFFTDPLERWWNMFDFFLVGLSLVDVALSSGLATGGTSGLPGAFMGKLARVMRLLRITRIVRVVRRLAQLRVMLNMIINSMISLFWVMVIMLGMIYVVSVILTQGATDYLKDPTAPKETSEYAQVLGMYGSLFNTMYTLFQCMSGGISWGMASEPMRGPGWLLEAIIISYVFFMGLADC</sequence>
<dbReference type="Gene3D" id="1.20.120.350">
    <property type="entry name" value="Voltage-gated potassium channels. Chain C"/>
    <property type="match status" value="1"/>
</dbReference>
<evidence type="ECO:0000256" key="5">
    <source>
        <dbReference type="SAM" id="MobiDB-lite"/>
    </source>
</evidence>
<dbReference type="InterPro" id="IPR027359">
    <property type="entry name" value="Volt_channel_dom_sf"/>
</dbReference>
<keyword evidence="3 6" id="KW-1133">Transmembrane helix</keyword>
<comment type="caution">
    <text evidence="8">The sequence shown here is derived from an EMBL/GenBank/DDBJ whole genome shotgun (WGS) entry which is preliminary data.</text>
</comment>
<dbReference type="Proteomes" id="UP001189429">
    <property type="component" value="Unassembled WGS sequence"/>
</dbReference>
<evidence type="ECO:0000256" key="2">
    <source>
        <dbReference type="ARBA" id="ARBA00022692"/>
    </source>
</evidence>
<evidence type="ECO:0000256" key="4">
    <source>
        <dbReference type="ARBA" id="ARBA00023136"/>
    </source>
</evidence>
<feature type="compositionally biased region" description="Low complexity" evidence="5">
    <location>
        <begin position="52"/>
        <end position="67"/>
    </location>
</feature>
<evidence type="ECO:0000256" key="6">
    <source>
        <dbReference type="SAM" id="Phobius"/>
    </source>
</evidence>
<proteinExistence type="predicted"/>
<evidence type="ECO:0000256" key="1">
    <source>
        <dbReference type="ARBA" id="ARBA00004141"/>
    </source>
</evidence>
<comment type="subcellular location">
    <subcellularLocation>
        <location evidence="1">Membrane</location>
        <topology evidence="1">Multi-pass membrane protein</topology>
    </subcellularLocation>
</comment>
<feature type="transmembrane region" description="Helical" evidence="6">
    <location>
        <begin position="339"/>
        <end position="357"/>
    </location>
</feature>
<dbReference type="Pfam" id="PF00520">
    <property type="entry name" value="Ion_trans"/>
    <property type="match status" value="1"/>
</dbReference>
<dbReference type="InterPro" id="IPR043203">
    <property type="entry name" value="VGCC_Ca_Na"/>
</dbReference>
<dbReference type="EMBL" id="CAUYUJ010003969">
    <property type="protein sequence ID" value="CAK0807604.1"/>
    <property type="molecule type" value="Genomic_DNA"/>
</dbReference>
<dbReference type="Gene3D" id="1.10.287.70">
    <property type="match status" value="1"/>
</dbReference>
<feature type="domain" description="Ion transport" evidence="7">
    <location>
        <begin position="159"/>
        <end position="393"/>
    </location>
</feature>
<feature type="transmembrane region" description="Helical" evidence="6">
    <location>
        <begin position="196"/>
        <end position="214"/>
    </location>
</feature>
<evidence type="ECO:0000256" key="3">
    <source>
        <dbReference type="ARBA" id="ARBA00022989"/>
    </source>
</evidence>
<keyword evidence="4 6" id="KW-0472">Membrane</keyword>